<gene>
    <name evidence="2" type="ORF">GGI15_003345</name>
</gene>
<dbReference type="GO" id="GO:0005789">
    <property type="term" value="C:endoplasmic reticulum membrane"/>
    <property type="evidence" value="ECO:0007669"/>
    <property type="project" value="TreeGrafter"/>
</dbReference>
<comment type="similarity">
    <text evidence="1">Belongs to the sel-1 family.</text>
</comment>
<protein>
    <recommendedName>
        <fullName evidence="4">Sel1 repeat family protein</fullName>
    </recommendedName>
</protein>
<sequence length="415" mass="44060">MALMLQRLGRHSSRYGGRYAAAAQRRAGGTAAGPGDTRDPFAIRVSRQAFTRFPVPATGTSSLMPRAHVLSTLLSTNHVQIPMAALQELAHGFARINTVSAPVGPAMEAWRAQALERFGGNLNDMTRVGRMLGRTAENRSLAHALLKVAGEEGHWDALHYYAILLGAGAIRQEGGRAQGTRWVEQLAYAGHANSALALADAGMHRRTPEGVQSAKRWARRAGEASNDAAVVFRVAEVLRRAGEHAEAALWYERAGQAGVAEAHFALGGMWRDGLLASSEGDDGAQRAFACFERAALGGVAEAQFNVGVCYMQGAGVAASARLAAEYWAMAAAQRFPAAALNLGMLCAAGASGFDRDVERARGMLGLAVDCAGGEGVVAERARDALRALDARRPGGVWGAWRRVADGVRRLGAWRR</sequence>
<evidence type="ECO:0000313" key="3">
    <source>
        <dbReference type="Proteomes" id="UP001140172"/>
    </source>
</evidence>
<dbReference type="EMBL" id="JANBUM010000225">
    <property type="protein sequence ID" value="KAJ2781010.1"/>
    <property type="molecule type" value="Genomic_DNA"/>
</dbReference>
<evidence type="ECO:0000256" key="1">
    <source>
        <dbReference type="ARBA" id="ARBA00038101"/>
    </source>
</evidence>
<dbReference type="GO" id="GO:0036503">
    <property type="term" value="P:ERAD pathway"/>
    <property type="evidence" value="ECO:0007669"/>
    <property type="project" value="TreeGrafter"/>
</dbReference>
<dbReference type="InterPro" id="IPR006597">
    <property type="entry name" value="Sel1-like"/>
</dbReference>
<dbReference type="InterPro" id="IPR011990">
    <property type="entry name" value="TPR-like_helical_dom_sf"/>
</dbReference>
<evidence type="ECO:0000313" key="2">
    <source>
        <dbReference type="EMBL" id="KAJ2781010.1"/>
    </source>
</evidence>
<accession>A0A9W8HFM5</accession>
<evidence type="ECO:0008006" key="4">
    <source>
        <dbReference type="Google" id="ProtNLM"/>
    </source>
</evidence>
<dbReference type="AlphaFoldDB" id="A0A9W8HFM5"/>
<dbReference type="OrthoDB" id="2425131at2759"/>
<dbReference type="Proteomes" id="UP001140172">
    <property type="component" value="Unassembled WGS sequence"/>
</dbReference>
<organism evidence="2 3">
    <name type="scientific">Coemansia interrupta</name>
    <dbReference type="NCBI Taxonomy" id="1126814"/>
    <lineage>
        <taxon>Eukaryota</taxon>
        <taxon>Fungi</taxon>
        <taxon>Fungi incertae sedis</taxon>
        <taxon>Zoopagomycota</taxon>
        <taxon>Kickxellomycotina</taxon>
        <taxon>Kickxellomycetes</taxon>
        <taxon>Kickxellales</taxon>
        <taxon>Kickxellaceae</taxon>
        <taxon>Coemansia</taxon>
    </lineage>
</organism>
<dbReference type="SUPFAM" id="SSF81901">
    <property type="entry name" value="HCP-like"/>
    <property type="match status" value="2"/>
</dbReference>
<proteinExistence type="inferred from homology"/>
<dbReference type="Gene3D" id="1.25.40.10">
    <property type="entry name" value="Tetratricopeptide repeat domain"/>
    <property type="match status" value="2"/>
</dbReference>
<dbReference type="PANTHER" id="PTHR11102:SF147">
    <property type="entry name" value="SEL1L ADAPTOR SUBUNIT OF ERAD E3 UBIQUITIN LIGASE"/>
    <property type="match status" value="1"/>
</dbReference>
<keyword evidence="3" id="KW-1185">Reference proteome</keyword>
<reference evidence="2" key="1">
    <citation type="submission" date="2022-07" db="EMBL/GenBank/DDBJ databases">
        <title>Phylogenomic reconstructions and comparative analyses of Kickxellomycotina fungi.</title>
        <authorList>
            <person name="Reynolds N.K."/>
            <person name="Stajich J.E."/>
            <person name="Barry K."/>
            <person name="Grigoriev I.V."/>
            <person name="Crous P."/>
            <person name="Smith M.E."/>
        </authorList>
    </citation>
    <scope>NUCLEOTIDE SEQUENCE</scope>
    <source>
        <strain evidence="2">BCRC 34489</strain>
    </source>
</reference>
<dbReference type="InterPro" id="IPR050767">
    <property type="entry name" value="Sel1_AlgK"/>
</dbReference>
<name>A0A9W8HFM5_9FUNG</name>
<comment type="caution">
    <text evidence="2">The sequence shown here is derived from an EMBL/GenBank/DDBJ whole genome shotgun (WGS) entry which is preliminary data.</text>
</comment>
<dbReference type="SMART" id="SM00671">
    <property type="entry name" value="SEL1"/>
    <property type="match status" value="3"/>
</dbReference>
<dbReference type="PANTHER" id="PTHR11102">
    <property type="entry name" value="SEL-1-LIKE PROTEIN"/>
    <property type="match status" value="1"/>
</dbReference>